<protein>
    <submittedName>
        <fullName evidence="5">ESX secretion-associated protein EspG</fullName>
    </submittedName>
</protein>
<comment type="similarity">
    <text evidence="2">Belongs to the EspG family.</text>
</comment>
<comment type="subcellular location">
    <subcellularLocation>
        <location evidence="1">Cytoplasm</location>
    </subcellularLocation>
</comment>
<sequence>MTLTPIRYSWRLTDLEFMVLWEDARREEYPPAPFVFTTKIPTIREFARAKEITRRNLRDRYDGELYPLMETIAHPDIRVVVDAWDPADLDRPAGLVRLLAVRRGDLGCLVTELPGESHWYSGGFIITECTALELADVVAEAMPELPAGRLPQLVLATPADEENLDYSYERSAVRDSFAESAAERAAAFLRMPAERTGSITIQQGHSLFGPRGITSHRLTWRDLIDDGRYVIDDQTPPVAMPVDRKRLRLLLNNRIAAVVAAIRDERA</sequence>
<dbReference type="RefSeq" id="WP_181583031.1">
    <property type="nucleotide sequence ID" value="NZ_CP059399.1"/>
</dbReference>
<dbReference type="Proteomes" id="UP000515512">
    <property type="component" value="Chromosome"/>
</dbReference>
<reference evidence="5 6" key="1">
    <citation type="submission" date="2020-07" db="EMBL/GenBank/DDBJ databases">
        <authorList>
            <person name="Zhuang K."/>
            <person name="Ran Y."/>
        </authorList>
    </citation>
    <scope>NUCLEOTIDE SEQUENCE [LARGE SCALE GENOMIC DNA]</scope>
    <source>
        <strain evidence="5 6">WCH-YHL-001</strain>
    </source>
</reference>
<evidence type="ECO:0000256" key="2">
    <source>
        <dbReference type="ARBA" id="ARBA00006411"/>
    </source>
</evidence>
<evidence type="ECO:0000256" key="1">
    <source>
        <dbReference type="ARBA" id="ARBA00004496"/>
    </source>
</evidence>
<name>A0A7D6VCQ3_9NOCA</name>
<dbReference type="Pfam" id="PF14011">
    <property type="entry name" value="ESX-1_EspG"/>
    <property type="match status" value="1"/>
</dbReference>
<dbReference type="EMBL" id="CP059399">
    <property type="protein sequence ID" value="QLY31853.1"/>
    <property type="molecule type" value="Genomic_DNA"/>
</dbReference>
<keyword evidence="6" id="KW-1185">Reference proteome</keyword>
<dbReference type="AlphaFoldDB" id="A0A7D6VCQ3"/>
<evidence type="ECO:0000313" key="6">
    <source>
        <dbReference type="Proteomes" id="UP000515512"/>
    </source>
</evidence>
<gene>
    <name evidence="5" type="ORF">H0264_05970</name>
</gene>
<keyword evidence="4" id="KW-0143">Chaperone</keyword>
<evidence type="ECO:0000313" key="5">
    <source>
        <dbReference type="EMBL" id="QLY31853.1"/>
    </source>
</evidence>
<evidence type="ECO:0000256" key="3">
    <source>
        <dbReference type="ARBA" id="ARBA00022490"/>
    </source>
</evidence>
<dbReference type="KEGG" id="nhu:H0264_05970"/>
<keyword evidence="3" id="KW-0963">Cytoplasm</keyword>
<proteinExistence type="inferred from homology"/>
<dbReference type="InterPro" id="IPR025734">
    <property type="entry name" value="EspG"/>
</dbReference>
<accession>A0A7D6VCQ3</accession>
<organism evidence="5 6">
    <name type="scientific">Nocardia huaxiensis</name>
    <dbReference type="NCBI Taxonomy" id="2755382"/>
    <lineage>
        <taxon>Bacteria</taxon>
        <taxon>Bacillati</taxon>
        <taxon>Actinomycetota</taxon>
        <taxon>Actinomycetes</taxon>
        <taxon>Mycobacteriales</taxon>
        <taxon>Nocardiaceae</taxon>
        <taxon>Nocardia</taxon>
    </lineage>
</organism>
<evidence type="ECO:0000256" key="4">
    <source>
        <dbReference type="ARBA" id="ARBA00023186"/>
    </source>
</evidence>